<dbReference type="EMBL" id="OZ020114">
    <property type="protein sequence ID" value="CAK9266973.1"/>
    <property type="molecule type" value="Genomic_DNA"/>
</dbReference>
<feature type="region of interest" description="Disordered" evidence="1">
    <location>
        <begin position="63"/>
        <end position="109"/>
    </location>
</feature>
<name>A0ABP0WJD0_9BRYO</name>
<gene>
    <name evidence="2" type="ORF">CSSPJE1EN1_LOCUS12451</name>
</gene>
<feature type="region of interest" description="Disordered" evidence="1">
    <location>
        <begin position="1"/>
        <end position="24"/>
    </location>
</feature>
<evidence type="ECO:0000256" key="1">
    <source>
        <dbReference type="SAM" id="MobiDB-lite"/>
    </source>
</evidence>
<feature type="compositionally biased region" description="Low complexity" evidence="1">
    <location>
        <begin position="309"/>
        <end position="324"/>
    </location>
</feature>
<evidence type="ECO:0000313" key="2">
    <source>
        <dbReference type="EMBL" id="CAK9266973.1"/>
    </source>
</evidence>
<feature type="compositionally biased region" description="Basic and acidic residues" evidence="1">
    <location>
        <begin position="65"/>
        <end position="80"/>
    </location>
</feature>
<feature type="region of interest" description="Disordered" evidence="1">
    <location>
        <begin position="293"/>
        <end position="384"/>
    </location>
</feature>
<reference evidence="2" key="1">
    <citation type="submission" date="2024-02" db="EMBL/GenBank/DDBJ databases">
        <authorList>
            <consortium name="ELIXIR-Norway"/>
            <consortium name="Elixir Norway"/>
        </authorList>
    </citation>
    <scope>NUCLEOTIDE SEQUENCE</scope>
</reference>
<keyword evidence="3" id="KW-1185">Reference proteome</keyword>
<evidence type="ECO:0000313" key="3">
    <source>
        <dbReference type="Proteomes" id="UP001497444"/>
    </source>
</evidence>
<proteinExistence type="predicted"/>
<feature type="compositionally biased region" description="Acidic residues" evidence="1">
    <location>
        <begin position="340"/>
        <end position="360"/>
    </location>
</feature>
<accession>A0ABP0WJD0</accession>
<feature type="compositionally biased region" description="Basic residues" evidence="1">
    <location>
        <begin position="367"/>
        <end position="384"/>
    </location>
</feature>
<organism evidence="2 3">
    <name type="scientific">Sphagnum jensenii</name>
    <dbReference type="NCBI Taxonomy" id="128206"/>
    <lineage>
        <taxon>Eukaryota</taxon>
        <taxon>Viridiplantae</taxon>
        <taxon>Streptophyta</taxon>
        <taxon>Embryophyta</taxon>
        <taxon>Bryophyta</taxon>
        <taxon>Sphagnophytina</taxon>
        <taxon>Sphagnopsida</taxon>
        <taxon>Sphagnales</taxon>
        <taxon>Sphagnaceae</taxon>
        <taxon>Sphagnum</taxon>
    </lineage>
</organism>
<dbReference type="Proteomes" id="UP001497444">
    <property type="component" value="Chromosome 19"/>
</dbReference>
<feature type="compositionally biased region" description="Gly residues" evidence="1">
    <location>
        <begin position="1"/>
        <end position="15"/>
    </location>
</feature>
<sequence>MAGTGGGGSGSGGGDNNEERLRKMVADHLRASKLSAIDTKTPEGLASLTAILGQALQVGLTAGEAQRDEEARKAAEAKAAEKKRKRDERATTGALSPRSLEKKRRKDERDAIRKEMLDLKKEEERKKLPLITLAEEGIPTELAYTGAKSTIRHIVSTNFARGVEWGTLSKAEQKRVINQVKGAFRNGGELDSQWIANKISNSMSQARYHDRMKIPRQLKEVTEQLAKAKKAREFGRSDRDLKALELKVAECQSVVDEYKRYKRKITAEEMNMGQEHGKEHLFAHVDALLAFEGENESSQGSSDEEKRAASIAAPSATTSSGPSSFVSRNEGSARGKDKEDREEEEDEGQGDDEEREEDEQPPPPPKNTRKKDSRKKSKRGRKSR</sequence>
<protein>
    <submittedName>
        <fullName evidence="2">Uncharacterized protein</fullName>
    </submittedName>
</protein>